<proteinExistence type="predicted"/>
<dbReference type="Pfam" id="PF13349">
    <property type="entry name" value="DUF4097"/>
    <property type="match status" value="1"/>
</dbReference>
<protein>
    <submittedName>
        <fullName evidence="2">Putative adhesin</fullName>
    </submittedName>
</protein>
<dbReference type="EMBL" id="FOOY01000005">
    <property type="protein sequence ID" value="SFG14901.1"/>
    <property type="molecule type" value="Genomic_DNA"/>
</dbReference>
<evidence type="ECO:0000313" key="2">
    <source>
        <dbReference type="EMBL" id="SFG14901.1"/>
    </source>
</evidence>
<accession>A0A1I2PN95</accession>
<keyword evidence="3" id="KW-1185">Reference proteome</keyword>
<dbReference type="Proteomes" id="UP000198752">
    <property type="component" value="Unassembled WGS sequence"/>
</dbReference>
<dbReference type="STRING" id="269670.SAMN02982927_00790"/>
<dbReference type="AlphaFoldDB" id="A0A1I2PN95"/>
<evidence type="ECO:0000313" key="3">
    <source>
        <dbReference type="Proteomes" id="UP000198752"/>
    </source>
</evidence>
<dbReference type="InterPro" id="IPR025164">
    <property type="entry name" value="Toastrack_DUF4097"/>
</dbReference>
<dbReference type="PANTHER" id="PTHR34094">
    <property type="match status" value="1"/>
</dbReference>
<gene>
    <name evidence="2" type="ORF">SAMN02982927_00790</name>
</gene>
<name>A0A1I2PN95_9BACL</name>
<reference evidence="3" key="1">
    <citation type="submission" date="2016-10" db="EMBL/GenBank/DDBJ databases">
        <authorList>
            <person name="Varghese N."/>
            <person name="Submissions S."/>
        </authorList>
    </citation>
    <scope>NUCLEOTIDE SEQUENCE [LARGE SCALE GENOMIC DNA]</scope>
    <source>
        <strain evidence="3">ATCC 700379</strain>
    </source>
</reference>
<dbReference type="Gene3D" id="2.160.20.120">
    <property type="match status" value="1"/>
</dbReference>
<organism evidence="2 3">
    <name type="scientific">Sporolactobacillus nakayamae</name>
    <dbReference type="NCBI Taxonomy" id="269670"/>
    <lineage>
        <taxon>Bacteria</taxon>
        <taxon>Bacillati</taxon>
        <taxon>Bacillota</taxon>
        <taxon>Bacilli</taxon>
        <taxon>Bacillales</taxon>
        <taxon>Sporolactobacillaceae</taxon>
        <taxon>Sporolactobacillus</taxon>
    </lineage>
</organism>
<dbReference type="PANTHER" id="PTHR34094:SF1">
    <property type="entry name" value="PROTEIN FAM185A"/>
    <property type="match status" value="1"/>
</dbReference>
<feature type="domain" description="DUF4097" evidence="1">
    <location>
        <begin position="14"/>
        <end position="285"/>
    </location>
</feature>
<sequence>MQHVMEKTIDMDGINRLILNTTSSDVELIQTEETVLKVQVWTLWKVDGIEPIDLEINRNNDMLEIQIVQRRQDWLTSLKALGSWNVKVVFELPTRLYNEIIVDGRSSDISACQLLTNRLSVSCHSGDSELETCAVKQELNVTTSSGDLKINDTLVKGMLNAHATSGDIRLNQLTANEMRIQSHSGDITINNFRGELEASASSGDIELTSDKLAGNVSLESSSGDITVSFRDEQDSITMDYQGSSGDGSVRIKDMLYEDKSDHRIIGKKGDGRYTVRVRTSSGDFKFR</sequence>
<evidence type="ECO:0000259" key="1">
    <source>
        <dbReference type="Pfam" id="PF13349"/>
    </source>
</evidence>
<dbReference type="RefSeq" id="WP_177184628.1">
    <property type="nucleotide sequence ID" value="NZ_FOOY01000005.1"/>
</dbReference>